<dbReference type="GO" id="GO:0008253">
    <property type="term" value="F:5'-nucleotidase activity"/>
    <property type="evidence" value="ECO:0007669"/>
    <property type="project" value="UniProtKB-EC"/>
</dbReference>
<evidence type="ECO:0000313" key="1">
    <source>
        <dbReference type="EMBL" id="SUB74712.1"/>
    </source>
</evidence>
<dbReference type="Gene3D" id="3.40.50.1000">
    <property type="entry name" value="HAD superfamily/HAD-like"/>
    <property type="match status" value="1"/>
</dbReference>
<keyword evidence="1" id="KW-0378">Hydrolase</keyword>
<dbReference type="EC" id="3.1.3.5" evidence="1"/>
<protein>
    <submittedName>
        <fullName evidence="1">5'-nucleotidase</fullName>
        <ecNumber evidence="1">3.1.3.5</ecNumber>
    </submittedName>
</protein>
<name>A0A379DAU9_9FIRM</name>
<dbReference type="SUPFAM" id="SSF56784">
    <property type="entry name" value="HAD-like"/>
    <property type="match status" value="1"/>
</dbReference>
<proteinExistence type="predicted"/>
<dbReference type="EMBL" id="UGTH01000001">
    <property type="protein sequence ID" value="SUB74712.1"/>
    <property type="molecule type" value="Genomic_DNA"/>
</dbReference>
<dbReference type="PANTHER" id="PTHR43434">
    <property type="entry name" value="PHOSPHOGLYCOLATE PHOSPHATASE"/>
    <property type="match status" value="1"/>
</dbReference>
<organism evidence="1 2">
    <name type="scientific">Peptoniphilus indolicus</name>
    <dbReference type="NCBI Taxonomy" id="33030"/>
    <lineage>
        <taxon>Bacteria</taxon>
        <taxon>Bacillati</taxon>
        <taxon>Bacillota</taxon>
        <taxon>Tissierellia</taxon>
        <taxon>Tissierellales</taxon>
        <taxon>Peptoniphilaceae</taxon>
        <taxon>Peptoniphilus</taxon>
    </lineage>
</organism>
<dbReference type="InterPro" id="IPR041492">
    <property type="entry name" value="HAD_2"/>
</dbReference>
<dbReference type="Proteomes" id="UP000254777">
    <property type="component" value="Unassembled WGS sequence"/>
</dbReference>
<accession>A0A379DAU9</accession>
<dbReference type="Pfam" id="PF13419">
    <property type="entry name" value="HAD_2"/>
    <property type="match status" value="1"/>
</dbReference>
<dbReference type="InterPro" id="IPR023198">
    <property type="entry name" value="PGP-like_dom2"/>
</dbReference>
<reference evidence="1 2" key="1">
    <citation type="submission" date="2018-06" db="EMBL/GenBank/DDBJ databases">
        <authorList>
            <consortium name="Pathogen Informatics"/>
            <person name="Doyle S."/>
        </authorList>
    </citation>
    <scope>NUCLEOTIDE SEQUENCE [LARGE SCALE GENOMIC DNA]</scope>
    <source>
        <strain evidence="1 2">NCTC11088</strain>
    </source>
</reference>
<dbReference type="AlphaFoldDB" id="A0A379DAU9"/>
<gene>
    <name evidence="1" type="ORF">NCTC11088_00467</name>
</gene>
<dbReference type="RefSeq" id="WP_115311979.1">
    <property type="nucleotide sequence ID" value="NZ_UGTH01000001.1"/>
</dbReference>
<evidence type="ECO:0000313" key="2">
    <source>
        <dbReference type="Proteomes" id="UP000254777"/>
    </source>
</evidence>
<dbReference type="InterPro" id="IPR036412">
    <property type="entry name" value="HAD-like_sf"/>
</dbReference>
<dbReference type="PANTHER" id="PTHR43434:SF20">
    <property type="entry name" value="5'-NUCLEOTIDASE"/>
    <property type="match status" value="1"/>
</dbReference>
<dbReference type="InterPro" id="IPR050155">
    <property type="entry name" value="HAD-like_hydrolase_sf"/>
</dbReference>
<dbReference type="GO" id="GO:0005829">
    <property type="term" value="C:cytosol"/>
    <property type="evidence" value="ECO:0007669"/>
    <property type="project" value="TreeGrafter"/>
</dbReference>
<sequence length="214" mass="24186">MLIIFDLDGTIIESGKGIVKSFEYSLTKMGLEVPNVKELEKFIGPPLEDTFRNSLGFAEQEADKALAFYREHYAKNGKSMNKIYAGVEETIKELSKEHVLAVGTSKLEESARDIIKYFDLEKYFAFVGGAAMDGSRNTKAKVLKYVLENIGEYDSEETYMIGDRFYDIKGAKELNLKSIGVKWGYGEEKELIDAGADYIVNNTDELKELVKRIK</sequence>
<dbReference type="Gene3D" id="1.10.150.240">
    <property type="entry name" value="Putative phosphatase, domain 2"/>
    <property type="match status" value="1"/>
</dbReference>
<dbReference type="InterPro" id="IPR023214">
    <property type="entry name" value="HAD_sf"/>
</dbReference>
<dbReference type="GO" id="GO:0004713">
    <property type="term" value="F:protein tyrosine kinase activity"/>
    <property type="evidence" value="ECO:0007669"/>
    <property type="project" value="TreeGrafter"/>
</dbReference>